<sequence>MPIRTATTFTPLLDGLKELPGPLAEYRLCTLEMGLVAVRRSQDPALPSATRHSYSRLAAHLATLSERLHLLARGGYELHQAHDFMTSLRRAGEDLDVEEYERAARHAYHYACLLPGGLEPEPEPATPPARIPAPCPAPAGLVDVGWGLLSRQEAAAAAAEWEARHE</sequence>
<dbReference type="Proteomes" id="UP000517759">
    <property type="component" value="Unassembled WGS sequence"/>
</dbReference>
<protein>
    <submittedName>
        <fullName evidence="1">Uncharacterized protein</fullName>
    </submittedName>
</protein>
<reference evidence="1 2" key="1">
    <citation type="submission" date="2020-08" db="EMBL/GenBank/DDBJ databases">
        <title>Genomic Encyclopedia of Type Strains, Phase IV (KMG-IV): sequencing the most valuable type-strain genomes for metagenomic binning, comparative biology and taxonomic classification.</title>
        <authorList>
            <person name="Goeker M."/>
        </authorList>
    </citation>
    <scope>NUCLEOTIDE SEQUENCE [LARGE SCALE GENOMIC DNA]</scope>
    <source>
        <strain evidence="1 2">DSM 24105</strain>
    </source>
</reference>
<evidence type="ECO:0000313" key="2">
    <source>
        <dbReference type="Proteomes" id="UP000517759"/>
    </source>
</evidence>
<organism evidence="1 2">
    <name type="scientific">Methylobacterium brachythecii</name>
    <dbReference type="NCBI Taxonomy" id="1176177"/>
    <lineage>
        <taxon>Bacteria</taxon>
        <taxon>Pseudomonadati</taxon>
        <taxon>Pseudomonadota</taxon>
        <taxon>Alphaproteobacteria</taxon>
        <taxon>Hyphomicrobiales</taxon>
        <taxon>Methylobacteriaceae</taxon>
        <taxon>Methylobacterium</taxon>
    </lineage>
</organism>
<dbReference type="RefSeq" id="WP_183512433.1">
    <property type="nucleotide sequence ID" value="NZ_JACIDN010000011.1"/>
</dbReference>
<name>A0A7W6AKV1_9HYPH</name>
<dbReference type="AlphaFoldDB" id="A0A7W6AKV1"/>
<gene>
    <name evidence="1" type="ORF">GGR33_004851</name>
</gene>
<evidence type="ECO:0000313" key="1">
    <source>
        <dbReference type="EMBL" id="MBB3905318.1"/>
    </source>
</evidence>
<comment type="caution">
    <text evidence="1">The sequence shown here is derived from an EMBL/GenBank/DDBJ whole genome shotgun (WGS) entry which is preliminary data.</text>
</comment>
<accession>A0A7W6AKV1</accession>
<proteinExistence type="predicted"/>
<dbReference type="EMBL" id="JACIDN010000011">
    <property type="protein sequence ID" value="MBB3905318.1"/>
    <property type="molecule type" value="Genomic_DNA"/>
</dbReference>